<dbReference type="AlphaFoldDB" id="A0A4Y7U1N3"/>
<protein>
    <submittedName>
        <fullName evidence="1">Uncharacterized protein</fullName>
    </submittedName>
</protein>
<gene>
    <name evidence="1" type="ORF">D0809_31185</name>
</gene>
<proteinExistence type="predicted"/>
<evidence type="ECO:0000313" key="1">
    <source>
        <dbReference type="EMBL" id="TEB40326.1"/>
    </source>
</evidence>
<organism evidence="1 2">
    <name type="scientific">Flavobacterium circumlabens</name>
    <dbReference type="NCBI Taxonomy" id="2133765"/>
    <lineage>
        <taxon>Bacteria</taxon>
        <taxon>Pseudomonadati</taxon>
        <taxon>Bacteroidota</taxon>
        <taxon>Flavobacteriia</taxon>
        <taxon>Flavobacteriales</taxon>
        <taxon>Flavobacteriaceae</taxon>
        <taxon>Flavobacterium</taxon>
    </lineage>
</organism>
<feature type="non-terminal residue" evidence="1">
    <location>
        <position position="94"/>
    </location>
</feature>
<reference evidence="1 2" key="1">
    <citation type="journal article" date="2018" name="Syst. Appl. Microbiol.">
        <title>Flavobacterium circumlabens sp. nov. and Flavobacterium cupreum sp. nov., two psychrotrophic species isolated from Antarctic environmental samples.</title>
        <authorList>
            <person name="Kralova S."/>
            <person name="Busse H.J."/>
            <person name="Svec P."/>
            <person name="Maslanova I."/>
            <person name="Stankova E."/>
            <person name="Bartak M."/>
            <person name="Sedlacek I."/>
        </authorList>
    </citation>
    <scope>NUCLEOTIDE SEQUENCE [LARGE SCALE GENOMIC DNA]</scope>
    <source>
        <strain evidence="1 2">CCM 8828</strain>
    </source>
</reference>
<accession>A0A4Y7U1N3</accession>
<dbReference type="EMBL" id="QWDN01001442">
    <property type="protein sequence ID" value="TEB40326.1"/>
    <property type="molecule type" value="Genomic_DNA"/>
</dbReference>
<name>A0A4Y7U1N3_9FLAO</name>
<evidence type="ECO:0000313" key="2">
    <source>
        <dbReference type="Proteomes" id="UP000298340"/>
    </source>
</evidence>
<dbReference type="Proteomes" id="UP000298340">
    <property type="component" value="Unassembled WGS sequence"/>
</dbReference>
<feature type="non-terminal residue" evidence="1">
    <location>
        <position position="1"/>
    </location>
</feature>
<comment type="caution">
    <text evidence="1">The sequence shown here is derived from an EMBL/GenBank/DDBJ whole genome shotgun (WGS) entry which is preliminary data.</text>
</comment>
<sequence length="94" mass="10736">ILYAYTFIYMKEQSKGAIENIQFSDIGINALLQQKEFTTDTIPLDFIKKENQTVKIHLSQWGIFEKGISTSQFRKKKFTKTAIIGGLINSEESA</sequence>